<organism evidence="2 3">
    <name type="scientific">Caldisphaera lagunensis (strain DSM 15908 / JCM 11604 / ANMR 0165 / IC-154)</name>
    <dbReference type="NCBI Taxonomy" id="1056495"/>
    <lineage>
        <taxon>Archaea</taxon>
        <taxon>Thermoproteota</taxon>
        <taxon>Thermoprotei</taxon>
        <taxon>Acidilobales</taxon>
        <taxon>Caldisphaeraceae</taxon>
        <taxon>Caldisphaera</taxon>
    </lineage>
</organism>
<dbReference type="Proteomes" id="UP000010469">
    <property type="component" value="Chromosome"/>
</dbReference>
<gene>
    <name evidence="2" type="ordered locus">Calag_1308</name>
</gene>
<reference evidence="3" key="1">
    <citation type="submission" date="2012-03" db="EMBL/GenBank/DDBJ databases">
        <title>Complete genome of Caldisphaera lagunensis DSM 15908.</title>
        <authorList>
            <person name="Lucas S."/>
            <person name="Copeland A."/>
            <person name="Lapidus A."/>
            <person name="Glavina del Rio T."/>
            <person name="Dalin E."/>
            <person name="Tice H."/>
            <person name="Bruce D."/>
            <person name="Goodwin L."/>
            <person name="Pitluck S."/>
            <person name="Peters L."/>
            <person name="Mikhailova N."/>
            <person name="Teshima H."/>
            <person name="Kyrpides N."/>
            <person name="Mavromatis K."/>
            <person name="Ivanova N."/>
            <person name="Brettin T."/>
            <person name="Detter J.C."/>
            <person name="Han C."/>
            <person name="Larimer F."/>
            <person name="Land M."/>
            <person name="Hauser L."/>
            <person name="Markowitz V."/>
            <person name="Cheng J.-F."/>
            <person name="Hugenholtz P."/>
            <person name="Woyke T."/>
            <person name="Wu D."/>
            <person name="Spring S."/>
            <person name="Schroeder M."/>
            <person name="Brambilla E."/>
            <person name="Klenk H.-P."/>
            <person name="Eisen J.A."/>
        </authorList>
    </citation>
    <scope>NUCLEOTIDE SEQUENCE [LARGE SCALE GENOMIC DNA]</scope>
    <source>
        <strain evidence="3">DSM 15908 / JCM 11604 / IC-154</strain>
    </source>
</reference>
<keyword evidence="1" id="KW-0175">Coiled coil</keyword>
<dbReference type="STRING" id="1056495.Calag_1308"/>
<dbReference type="HOGENOM" id="CLU_1912242_0_0_2"/>
<keyword evidence="3" id="KW-1185">Reference proteome</keyword>
<dbReference type="GeneID" id="14212568"/>
<evidence type="ECO:0000313" key="3">
    <source>
        <dbReference type="Proteomes" id="UP000010469"/>
    </source>
</evidence>
<dbReference type="KEGG" id="clg:Calag_1308"/>
<dbReference type="EMBL" id="CP003378">
    <property type="protein sequence ID" value="AFZ71020.1"/>
    <property type="molecule type" value="Genomic_DNA"/>
</dbReference>
<proteinExistence type="predicted"/>
<sequence length="132" mass="16109">MSISEQYYNYIWECVRNGLKNDGIISLKHYNRLLDNFFKNYKGFFDIPLYLRFYLIVQAFIYTTLDQIIDILMEEDDLKSLEGYFKELLKLLNELRRDIMQEAKEYNVYDKNYEKTLILVDILKSFVERLIK</sequence>
<evidence type="ECO:0000256" key="1">
    <source>
        <dbReference type="SAM" id="Coils"/>
    </source>
</evidence>
<name>L0AD91_CALLD</name>
<dbReference type="AlphaFoldDB" id="L0AD91"/>
<protein>
    <submittedName>
        <fullName evidence="2">Uncharacterized protein</fullName>
    </submittedName>
</protein>
<evidence type="ECO:0000313" key="2">
    <source>
        <dbReference type="EMBL" id="AFZ71020.1"/>
    </source>
</evidence>
<accession>L0AD91</accession>
<dbReference type="InParanoid" id="L0AD91"/>
<feature type="coiled-coil region" evidence="1">
    <location>
        <begin position="78"/>
        <end position="112"/>
    </location>
</feature>
<dbReference type="RefSeq" id="WP_015232917.1">
    <property type="nucleotide sequence ID" value="NC_019791.1"/>
</dbReference>